<dbReference type="RefSeq" id="WP_139221680.1">
    <property type="nucleotide sequence ID" value="NZ_FOJO01000013.1"/>
</dbReference>
<evidence type="ECO:0000313" key="1">
    <source>
        <dbReference type="EMBL" id="SFA55147.1"/>
    </source>
</evidence>
<dbReference type="AlphaFoldDB" id="A0A1I0TTZ2"/>
<gene>
    <name evidence="1" type="ORF">SAMN04487972_11348</name>
</gene>
<evidence type="ECO:0000313" key="2">
    <source>
        <dbReference type="Proteomes" id="UP000182312"/>
    </source>
</evidence>
<accession>A0A1I0TTZ2</accession>
<name>A0A1I0TTZ2_9RHOB</name>
<dbReference type="EMBL" id="FOJO01000013">
    <property type="protein sequence ID" value="SFA55147.1"/>
    <property type="molecule type" value="Genomic_DNA"/>
</dbReference>
<dbReference type="Proteomes" id="UP000182312">
    <property type="component" value="Unassembled WGS sequence"/>
</dbReference>
<dbReference type="OrthoDB" id="9956962at2"/>
<organism evidence="1 2">
    <name type="scientific">Paracoccus halophilus</name>
    <dbReference type="NCBI Taxonomy" id="376733"/>
    <lineage>
        <taxon>Bacteria</taxon>
        <taxon>Pseudomonadati</taxon>
        <taxon>Pseudomonadota</taxon>
        <taxon>Alphaproteobacteria</taxon>
        <taxon>Rhodobacterales</taxon>
        <taxon>Paracoccaceae</taxon>
        <taxon>Paracoccus</taxon>
    </lineage>
</organism>
<proteinExistence type="predicted"/>
<sequence>MAKALNDAFQRQGGNAALALADVGNDFATVFSRIASLAEEARNELSRASFTSEERRVDMTERIETTQRALLNALVTRGSGNSRGALLSEAQLERLSSVVEQIEEKGVCSGTLPDRNEMMRETEALIAEVKTWDMDEYAQRTLLIQLNCIERVIQTADLYSAAELRGKVKSVIADFAAEFSAHDKHYQTRMEKLLSWARKAFFPGSIMLSLAADTSTVVALLPGPSG</sequence>
<reference evidence="1 2" key="1">
    <citation type="submission" date="2016-10" db="EMBL/GenBank/DDBJ databases">
        <authorList>
            <person name="de Groot N.N."/>
        </authorList>
    </citation>
    <scope>NUCLEOTIDE SEQUENCE [LARGE SCALE GENOMIC DNA]</scope>
    <source>
        <strain evidence="1 2">CGMCC 1.6117</strain>
    </source>
</reference>
<protein>
    <submittedName>
        <fullName evidence="1">Uncharacterized protein</fullName>
    </submittedName>
</protein>